<evidence type="ECO:0000313" key="3">
    <source>
        <dbReference type="Proteomes" id="UP000011519"/>
    </source>
</evidence>
<proteinExistence type="predicted"/>
<feature type="transmembrane region" description="Helical" evidence="1">
    <location>
        <begin position="12"/>
        <end position="37"/>
    </location>
</feature>
<gene>
    <name evidence="2" type="ORF">C483_06420</name>
</gene>
<sequence length="150" mass="15671">MTHEQDDRPDLYTFGEAFLFGAIAPGLSLFALTAAPLRGFGDLLVAVWLVALALATAGLGLSRAITTASLLGGGLLGLATGWIVGSSLFGLDFVVLILAFIGAIPIVVGTWIAYELRQHGAANHASVGRWRLVFVVLFLAVVGLVLLAVR</sequence>
<dbReference type="PATRIC" id="fig|1227493.4.peg.1262"/>
<name>M0A2W9_9EURY</name>
<protein>
    <submittedName>
        <fullName evidence="2">Uncharacterized protein</fullName>
    </submittedName>
</protein>
<comment type="caution">
    <text evidence="2">The sequence shown here is derived from an EMBL/GenBank/DDBJ whole genome shotgun (WGS) entry which is preliminary data.</text>
</comment>
<evidence type="ECO:0000256" key="1">
    <source>
        <dbReference type="SAM" id="Phobius"/>
    </source>
</evidence>
<feature type="transmembrane region" description="Helical" evidence="1">
    <location>
        <begin position="68"/>
        <end position="89"/>
    </location>
</feature>
<dbReference type="Proteomes" id="UP000011519">
    <property type="component" value="Unassembled WGS sequence"/>
</dbReference>
<keyword evidence="3" id="KW-1185">Reference proteome</keyword>
<feature type="transmembrane region" description="Helical" evidence="1">
    <location>
        <begin position="43"/>
        <end position="61"/>
    </location>
</feature>
<dbReference type="AlphaFoldDB" id="M0A2W9"/>
<organism evidence="2 3">
    <name type="scientific">Natrialba hulunbeirensis JCM 10989</name>
    <dbReference type="NCBI Taxonomy" id="1227493"/>
    <lineage>
        <taxon>Archaea</taxon>
        <taxon>Methanobacteriati</taxon>
        <taxon>Methanobacteriota</taxon>
        <taxon>Stenosarchaea group</taxon>
        <taxon>Halobacteria</taxon>
        <taxon>Halobacteriales</taxon>
        <taxon>Natrialbaceae</taxon>
        <taxon>Natrialba</taxon>
    </lineage>
</organism>
<dbReference type="EMBL" id="AOIM01000015">
    <property type="protein sequence ID" value="ELY92944.1"/>
    <property type="molecule type" value="Genomic_DNA"/>
</dbReference>
<keyword evidence="1" id="KW-1133">Transmembrane helix</keyword>
<feature type="transmembrane region" description="Helical" evidence="1">
    <location>
        <begin position="95"/>
        <end position="116"/>
    </location>
</feature>
<accession>M0A2W9</accession>
<reference evidence="2 3" key="1">
    <citation type="journal article" date="2014" name="PLoS Genet.">
        <title>Phylogenetically driven sequencing of extremely halophilic archaea reveals strategies for static and dynamic osmo-response.</title>
        <authorList>
            <person name="Becker E.A."/>
            <person name="Seitzer P.M."/>
            <person name="Tritt A."/>
            <person name="Larsen D."/>
            <person name="Krusor M."/>
            <person name="Yao A.I."/>
            <person name="Wu D."/>
            <person name="Madern D."/>
            <person name="Eisen J.A."/>
            <person name="Darling A.E."/>
            <person name="Facciotti M.T."/>
        </authorList>
    </citation>
    <scope>NUCLEOTIDE SEQUENCE [LARGE SCALE GENOMIC DNA]</scope>
    <source>
        <strain evidence="2 3">JCM 10989</strain>
    </source>
</reference>
<keyword evidence="1" id="KW-0812">Transmembrane</keyword>
<evidence type="ECO:0000313" key="2">
    <source>
        <dbReference type="EMBL" id="ELY92944.1"/>
    </source>
</evidence>
<keyword evidence="1" id="KW-0472">Membrane</keyword>
<feature type="transmembrane region" description="Helical" evidence="1">
    <location>
        <begin position="128"/>
        <end position="149"/>
    </location>
</feature>
<dbReference type="RefSeq" id="WP_006652517.1">
    <property type="nucleotide sequence ID" value="NZ_AOIM01000015.1"/>
</dbReference>